<organism evidence="1 2">
    <name type="scientific">Ancylostoma ceylanicum</name>
    <dbReference type="NCBI Taxonomy" id="53326"/>
    <lineage>
        <taxon>Eukaryota</taxon>
        <taxon>Metazoa</taxon>
        <taxon>Ecdysozoa</taxon>
        <taxon>Nematoda</taxon>
        <taxon>Chromadorea</taxon>
        <taxon>Rhabditida</taxon>
        <taxon>Rhabditina</taxon>
        <taxon>Rhabditomorpha</taxon>
        <taxon>Strongyloidea</taxon>
        <taxon>Ancylostomatidae</taxon>
        <taxon>Ancylostomatinae</taxon>
        <taxon>Ancylostoma</taxon>
    </lineage>
</organism>
<evidence type="ECO:0000313" key="2">
    <source>
        <dbReference type="Proteomes" id="UP000024635"/>
    </source>
</evidence>
<gene>
    <name evidence="1" type="primary">Acey_s0002.g738</name>
    <name evidence="1" type="ORF">Y032_0002g738</name>
</gene>
<dbReference type="Proteomes" id="UP000024635">
    <property type="component" value="Unassembled WGS sequence"/>
</dbReference>
<keyword evidence="2" id="KW-1185">Reference proteome</keyword>
<dbReference type="EMBL" id="JARK01001338">
    <property type="protein sequence ID" value="EYC33348.1"/>
    <property type="molecule type" value="Genomic_DNA"/>
</dbReference>
<comment type="caution">
    <text evidence="1">The sequence shown here is derived from an EMBL/GenBank/DDBJ whole genome shotgun (WGS) entry which is preliminary data.</text>
</comment>
<proteinExistence type="predicted"/>
<name>A0A016W2X3_9BILA</name>
<evidence type="ECO:0000313" key="1">
    <source>
        <dbReference type="EMBL" id="EYC33348.1"/>
    </source>
</evidence>
<dbReference type="AlphaFoldDB" id="A0A016W2X3"/>
<protein>
    <submittedName>
        <fullName evidence="1">Uncharacterized protein</fullName>
    </submittedName>
</protein>
<reference evidence="2" key="1">
    <citation type="journal article" date="2015" name="Nat. Genet.">
        <title>The genome and transcriptome of the zoonotic hookworm Ancylostoma ceylanicum identify infection-specific gene families.</title>
        <authorList>
            <person name="Schwarz E.M."/>
            <person name="Hu Y."/>
            <person name="Antoshechkin I."/>
            <person name="Miller M.M."/>
            <person name="Sternberg P.W."/>
            <person name="Aroian R.V."/>
        </authorList>
    </citation>
    <scope>NUCLEOTIDE SEQUENCE</scope>
    <source>
        <strain evidence="2">HY135</strain>
    </source>
</reference>
<accession>A0A016W2X3</accession>
<sequence>MGHSRRDETNISAIKGQRLKTIRTYIAFLSYRSPGPGYITEITESKVAARIKGAQISTLARNNLRQEE</sequence>